<dbReference type="EMBL" id="AYKW01000001">
    <property type="protein sequence ID" value="PIL37708.1"/>
    <property type="molecule type" value="Genomic_DNA"/>
</dbReference>
<dbReference type="OrthoDB" id="2758753at2759"/>
<keyword evidence="2" id="KW-1185">Reference proteome</keyword>
<reference evidence="1 2" key="1">
    <citation type="journal article" date="2015" name="Sci. Rep.">
        <title>Chromosome-level genome map provides insights into diverse defense mechanisms in the medicinal fungus Ganoderma sinense.</title>
        <authorList>
            <person name="Zhu Y."/>
            <person name="Xu J."/>
            <person name="Sun C."/>
            <person name="Zhou S."/>
            <person name="Xu H."/>
            <person name="Nelson D.R."/>
            <person name="Qian J."/>
            <person name="Song J."/>
            <person name="Luo H."/>
            <person name="Xiang L."/>
            <person name="Li Y."/>
            <person name="Xu Z."/>
            <person name="Ji A."/>
            <person name="Wang L."/>
            <person name="Lu S."/>
            <person name="Hayward A."/>
            <person name="Sun W."/>
            <person name="Li X."/>
            <person name="Schwartz D.C."/>
            <person name="Wang Y."/>
            <person name="Chen S."/>
        </authorList>
    </citation>
    <scope>NUCLEOTIDE SEQUENCE [LARGE SCALE GENOMIC DNA]</scope>
    <source>
        <strain evidence="1 2">ZZ0214-1</strain>
    </source>
</reference>
<dbReference type="AlphaFoldDB" id="A0A2G8SW02"/>
<evidence type="ECO:0000313" key="2">
    <source>
        <dbReference type="Proteomes" id="UP000230002"/>
    </source>
</evidence>
<evidence type="ECO:0000313" key="1">
    <source>
        <dbReference type="EMBL" id="PIL37708.1"/>
    </source>
</evidence>
<name>A0A2G8SW02_9APHY</name>
<dbReference type="Proteomes" id="UP000230002">
    <property type="component" value="Unassembled WGS sequence"/>
</dbReference>
<protein>
    <recommendedName>
        <fullName evidence="3">F-box domain-containing protein</fullName>
    </recommendedName>
</protein>
<accession>A0A2G8SW02</accession>
<dbReference type="SUPFAM" id="SSF52047">
    <property type="entry name" value="RNI-like"/>
    <property type="match status" value="1"/>
</dbReference>
<sequence length="571" mass="64168">MFMSTIQIPVVSLSLPTAEGTGEGRVRPVPSPRVPVDIFQEIVPHLQFEDRLNISLLSKDIYAALPPRHTHVVVDTIPRLASLAAHISRDSSVRASALRSLHIHVDHPLPSERESALLEARRHTLSILKDAINLEELVCRGDAACEFVPQTLTTSRRLSHVEIQGLPPALTRKEPAKDFFPLTLRSIHVTRWYPHIVHSLPLAWILRQISHLPLLDALTVEHHGFSSIMLRDVDDDPQQPTQKPSTIAALPVLPAVRTLKLRGCSLGIVHPQFVPKLAQSIPNLTTLHLHRTALPTHRGCPEYAVDHLALTDLPYRPRVEGDPVPWKFRRFTYVRSADGHDRRDFSIPHCRVDLSRTLCISITAPVIAPRIWADLVSDTWDVRLLELESSATSFSELVAPLIDRHATDSPADVPLTCISISTRELGVPWDSEESWEQARDDFLQAASTYFPSLRYVAVATPHRPAHIAPAPSYPEDDVSVWTWWRIHRDTSDSVAEIREIPVWEGRRIREFLRDADAKTVDNLDQHEIERLRVVLGADFGRGIPSYPTTLTSTSATLVHTTIQSSLDPVHR</sequence>
<comment type="caution">
    <text evidence="1">The sequence shown here is derived from an EMBL/GenBank/DDBJ whole genome shotgun (WGS) entry which is preliminary data.</text>
</comment>
<gene>
    <name evidence="1" type="ORF">GSI_01402</name>
</gene>
<dbReference type="STRING" id="1077348.A0A2G8SW02"/>
<evidence type="ECO:0008006" key="3">
    <source>
        <dbReference type="Google" id="ProtNLM"/>
    </source>
</evidence>
<proteinExistence type="predicted"/>
<organism evidence="1 2">
    <name type="scientific">Ganoderma sinense ZZ0214-1</name>
    <dbReference type="NCBI Taxonomy" id="1077348"/>
    <lineage>
        <taxon>Eukaryota</taxon>
        <taxon>Fungi</taxon>
        <taxon>Dikarya</taxon>
        <taxon>Basidiomycota</taxon>
        <taxon>Agaricomycotina</taxon>
        <taxon>Agaricomycetes</taxon>
        <taxon>Polyporales</taxon>
        <taxon>Polyporaceae</taxon>
        <taxon>Ganoderma</taxon>
    </lineage>
</organism>